<organism evidence="4 5">
    <name type="scientific">Pseudomonas frederiksbergensis</name>
    <dbReference type="NCBI Taxonomy" id="104087"/>
    <lineage>
        <taxon>Bacteria</taxon>
        <taxon>Pseudomonadati</taxon>
        <taxon>Pseudomonadota</taxon>
        <taxon>Gammaproteobacteria</taxon>
        <taxon>Pseudomonadales</taxon>
        <taxon>Pseudomonadaceae</taxon>
        <taxon>Pseudomonas</taxon>
    </lineage>
</organism>
<evidence type="ECO:0000256" key="2">
    <source>
        <dbReference type="ARBA" id="ARBA00022679"/>
    </source>
</evidence>
<dbReference type="EMBL" id="MOBQ01000042">
    <property type="protein sequence ID" value="RON40183.1"/>
    <property type="molecule type" value="Genomic_DNA"/>
</dbReference>
<evidence type="ECO:0000256" key="1">
    <source>
        <dbReference type="ARBA" id="ARBA00022676"/>
    </source>
</evidence>
<keyword evidence="3" id="KW-0479">Metal-binding</keyword>
<proteinExistence type="predicted"/>
<dbReference type="RefSeq" id="WP_123514911.1">
    <property type="nucleotide sequence ID" value="NZ_MOBQ01000042.1"/>
</dbReference>
<dbReference type="Gene3D" id="3.90.550.10">
    <property type="entry name" value="Spore Coat Polysaccharide Biosynthesis Protein SpsA, Chain A"/>
    <property type="match status" value="1"/>
</dbReference>
<dbReference type="InterPro" id="IPR029044">
    <property type="entry name" value="Nucleotide-diphossugar_trans"/>
</dbReference>
<accession>A0A423JR58</accession>
<dbReference type="PANTHER" id="PTHR13778:SF47">
    <property type="entry name" value="LIPOPOLYSACCHARIDE 1,3-GALACTOSYLTRANSFERASE"/>
    <property type="match status" value="1"/>
</dbReference>
<keyword evidence="2" id="KW-0808">Transferase</keyword>
<reference evidence="4 5" key="1">
    <citation type="submission" date="2016-10" db="EMBL/GenBank/DDBJ databases">
        <title>Comparative genome analysis of multiple Pseudomonas spp. focuses on biocontrol and plant growth promoting traits.</title>
        <authorList>
            <person name="Tao X.-Y."/>
            <person name="Taylor C.G."/>
        </authorList>
    </citation>
    <scope>NUCLEOTIDE SEQUENCE [LARGE SCALE GENOMIC DNA]</scope>
    <source>
        <strain evidence="4 5">37A10</strain>
    </source>
</reference>
<evidence type="ECO:0000313" key="5">
    <source>
        <dbReference type="Proteomes" id="UP000285349"/>
    </source>
</evidence>
<sequence length="604" mass="68984">MQVFNSQGAALDLQRFLDITERNYRIYDRGRLASLSEFETYVIKAALNDASVEVIVSILDKSFGYVNGRTLKSLLSMSLLYGADTFIARIIAHPLFELPIDCIESIVDVASALIDKSDIEHATLLVDYLSRAVTYKLSVKMLELKLCLYVGDREKAENLFSTISEQDYLMQLALAEMRIDFLCENKRVVEARGFIESFTKSSFLPSSLLEKMAQFYILNNELVKARDLLQYWLRSDFSYYSQFQTLLRLVDGVVSAKSVIGIIESIDGWFRYPDLIACREAISLLPCIREENQPKNENLVLAKTVVFDNKSSCPKAIADKKNVILFCVDKSYRVPALVAILGVIREMHPDSEKPDIALFLPESEMQFWKDISDRLSVFSECPEFVLIHENMPAIQKSREQYRHLCNRQLTTIAYGRLFAVQELSFREYNKILYLDSDIVVLNDVVPMFSMHQLGYPISATIERPVDKVGQAVQIHNIVNKKYFNSGVMLFDLKHPATLTIIEKAIEYVLDPEVDLIFHDQCAINKAVKGHFHPLPEKYNSFFFPGSVSNTATEKVILHFLDSPKPWEIAHRGGSSVAIWKLQWLRAKADCERFGFTTLKLTGED</sequence>
<dbReference type="Pfam" id="PF01501">
    <property type="entry name" value="Glyco_transf_8"/>
    <property type="match status" value="1"/>
</dbReference>
<gene>
    <name evidence="4" type="ORF">BK666_27015</name>
</gene>
<protein>
    <submittedName>
        <fullName evidence="4">Uncharacterized protein</fullName>
    </submittedName>
</protein>
<dbReference type="OrthoDB" id="9807549at2"/>
<comment type="caution">
    <text evidence="4">The sequence shown here is derived from an EMBL/GenBank/DDBJ whole genome shotgun (WGS) entry which is preliminary data.</text>
</comment>
<dbReference type="GO" id="GO:0046872">
    <property type="term" value="F:metal ion binding"/>
    <property type="evidence" value="ECO:0007669"/>
    <property type="project" value="UniProtKB-KW"/>
</dbReference>
<dbReference type="Proteomes" id="UP000285349">
    <property type="component" value="Unassembled WGS sequence"/>
</dbReference>
<dbReference type="PANTHER" id="PTHR13778">
    <property type="entry name" value="GLYCOSYLTRANSFERASE 8 DOMAIN-CONTAINING PROTEIN"/>
    <property type="match status" value="1"/>
</dbReference>
<dbReference type="InterPro" id="IPR050748">
    <property type="entry name" value="Glycosyltrans_8_dom-fam"/>
</dbReference>
<keyword evidence="1" id="KW-0328">Glycosyltransferase</keyword>
<name>A0A423JR58_9PSED</name>
<dbReference type="InterPro" id="IPR002495">
    <property type="entry name" value="Glyco_trans_8"/>
</dbReference>
<evidence type="ECO:0000313" key="4">
    <source>
        <dbReference type="EMBL" id="RON40183.1"/>
    </source>
</evidence>
<dbReference type="GO" id="GO:0016757">
    <property type="term" value="F:glycosyltransferase activity"/>
    <property type="evidence" value="ECO:0007669"/>
    <property type="project" value="UniProtKB-KW"/>
</dbReference>
<evidence type="ECO:0000256" key="3">
    <source>
        <dbReference type="ARBA" id="ARBA00022723"/>
    </source>
</evidence>
<dbReference type="SUPFAM" id="SSF53448">
    <property type="entry name" value="Nucleotide-diphospho-sugar transferases"/>
    <property type="match status" value="1"/>
</dbReference>
<dbReference type="AlphaFoldDB" id="A0A423JR58"/>